<protein>
    <submittedName>
        <fullName evidence="1">Uncharacterized protein</fullName>
    </submittedName>
</protein>
<organism evidence="1 2">
    <name type="scientific">Chitinophaga ginsengisoli</name>
    <dbReference type="NCBI Taxonomy" id="363837"/>
    <lineage>
        <taxon>Bacteria</taxon>
        <taxon>Pseudomonadati</taxon>
        <taxon>Bacteroidota</taxon>
        <taxon>Chitinophagia</taxon>
        <taxon>Chitinophagales</taxon>
        <taxon>Chitinophagaceae</taxon>
        <taxon>Chitinophaga</taxon>
    </lineage>
</organism>
<dbReference type="AlphaFoldDB" id="A0A2P8GGM5"/>
<evidence type="ECO:0000313" key="2">
    <source>
        <dbReference type="Proteomes" id="UP000240978"/>
    </source>
</evidence>
<evidence type="ECO:0000313" key="1">
    <source>
        <dbReference type="EMBL" id="PSL33119.1"/>
    </source>
</evidence>
<accession>A0A2P8GGM5</accession>
<dbReference type="RefSeq" id="WP_146154342.1">
    <property type="nucleotide sequence ID" value="NZ_PYGK01000003.1"/>
</dbReference>
<dbReference type="OrthoDB" id="767793at2"/>
<comment type="caution">
    <text evidence="1">The sequence shown here is derived from an EMBL/GenBank/DDBJ whole genome shotgun (WGS) entry which is preliminary data.</text>
</comment>
<gene>
    <name evidence="1" type="ORF">CLV42_103101</name>
</gene>
<name>A0A2P8GGM5_9BACT</name>
<dbReference type="Proteomes" id="UP000240978">
    <property type="component" value="Unassembled WGS sequence"/>
</dbReference>
<dbReference type="EMBL" id="PYGK01000003">
    <property type="protein sequence ID" value="PSL33119.1"/>
    <property type="molecule type" value="Genomic_DNA"/>
</dbReference>
<proteinExistence type="predicted"/>
<dbReference type="InterPro" id="IPR046167">
    <property type="entry name" value="DUF6169"/>
</dbReference>
<reference evidence="1 2" key="1">
    <citation type="submission" date="2018-03" db="EMBL/GenBank/DDBJ databases">
        <title>Genomic Encyclopedia of Archaeal and Bacterial Type Strains, Phase II (KMG-II): from individual species to whole genera.</title>
        <authorList>
            <person name="Goeker M."/>
        </authorList>
    </citation>
    <scope>NUCLEOTIDE SEQUENCE [LARGE SCALE GENOMIC DNA]</scope>
    <source>
        <strain evidence="1 2">DSM 18107</strain>
    </source>
</reference>
<sequence>MSSRYSLIPTKEGYNFTTDSGLTYCLYFTSYYLKDSNGDDIKVMSFGFYHEPHKISNRKYDGKIKNTILHAILEFFQRNPEIGLLFFCDTCDGYGRHRKITFNKWHKEANAPIEKFDCHETYNKEGFYTSILVRSDSPLKDYYVSAFYATIDEFFPDIDQSVTSYVAILQ</sequence>
<keyword evidence="2" id="KW-1185">Reference proteome</keyword>
<dbReference type="Pfam" id="PF19666">
    <property type="entry name" value="DUF6169"/>
    <property type="match status" value="1"/>
</dbReference>